<evidence type="ECO:0000256" key="1">
    <source>
        <dbReference type="SAM" id="MobiDB-lite"/>
    </source>
</evidence>
<evidence type="ECO:0000313" key="3">
    <source>
        <dbReference type="Proteomes" id="UP001054837"/>
    </source>
</evidence>
<reference evidence="2 3" key="1">
    <citation type="submission" date="2021-06" db="EMBL/GenBank/DDBJ databases">
        <title>Caerostris darwini draft genome.</title>
        <authorList>
            <person name="Kono N."/>
            <person name="Arakawa K."/>
        </authorList>
    </citation>
    <scope>NUCLEOTIDE SEQUENCE [LARGE SCALE GENOMIC DNA]</scope>
</reference>
<gene>
    <name evidence="2" type="ORF">CDAR_274031</name>
</gene>
<accession>A0AAV4RHW5</accession>
<proteinExistence type="predicted"/>
<comment type="caution">
    <text evidence="2">The sequence shown here is derived from an EMBL/GenBank/DDBJ whole genome shotgun (WGS) entry which is preliminary data.</text>
</comment>
<evidence type="ECO:0000313" key="2">
    <source>
        <dbReference type="EMBL" id="GIY19593.1"/>
    </source>
</evidence>
<dbReference type="AlphaFoldDB" id="A0AAV4RHW5"/>
<feature type="compositionally biased region" description="Basic residues" evidence="1">
    <location>
        <begin position="84"/>
        <end position="93"/>
    </location>
</feature>
<sequence>MEQSIHGHLNRRFVWYKMNSSTVFLQYNILQRVLFMYLFPLVWIPVQCSSHSCEGESENPLLTNFSGRERWGHRSQQTSEREKKRWGRREGRR</sequence>
<dbReference type="Proteomes" id="UP001054837">
    <property type="component" value="Unassembled WGS sequence"/>
</dbReference>
<name>A0AAV4RHW5_9ARAC</name>
<feature type="region of interest" description="Disordered" evidence="1">
    <location>
        <begin position="51"/>
        <end position="93"/>
    </location>
</feature>
<dbReference type="EMBL" id="BPLQ01006056">
    <property type="protein sequence ID" value="GIY19593.1"/>
    <property type="molecule type" value="Genomic_DNA"/>
</dbReference>
<organism evidence="2 3">
    <name type="scientific">Caerostris darwini</name>
    <dbReference type="NCBI Taxonomy" id="1538125"/>
    <lineage>
        <taxon>Eukaryota</taxon>
        <taxon>Metazoa</taxon>
        <taxon>Ecdysozoa</taxon>
        <taxon>Arthropoda</taxon>
        <taxon>Chelicerata</taxon>
        <taxon>Arachnida</taxon>
        <taxon>Araneae</taxon>
        <taxon>Araneomorphae</taxon>
        <taxon>Entelegynae</taxon>
        <taxon>Araneoidea</taxon>
        <taxon>Araneidae</taxon>
        <taxon>Caerostris</taxon>
    </lineage>
</organism>
<protein>
    <submittedName>
        <fullName evidence="2">Uncharacterized protein</fullName>
    </submittedName>
</protein>
<keyword evidence="3" id="KW-1185">Reference proteome</keyword>